<dbReference type="InterPro" id="IPR018873">
    <property type="entry name" value="KilA-N_DNA-bd_domain"/>
</dbReference>
<name>A0ABX5LQF6_9BACT</name>
<dbReference type="Proteomes" id="UP000245523">
    <property type="component" value="Unassembled WGS sequence"/>
</dbReference>
<organism evidence="2 3">
    <name type="scientific">Hallerella porci</name>
    <dbReference type="NCBI Taxonomy" id="1945871"/>
    <lineage>
        <taxon>Bacteria</taxon>
        <taxon>Pseudomonadati</taxon>
        <taxon>Fibrobacterota</taxon>
        <taxon>Fibrobacteria</taxon>
        <taxon>Fibrobacterales</taxon>
        <taxon>Fibrobacteraceae</taxon>
        <taxon>Hallerella</taxon>
    </lineage>
</organism>
<evidence type="ECO:0000259" key="1">
    <source>
        <dbReference type="Pfam" id="PF10543"/>
    </source>
</evidence>
<feature type="domain" description="KilA-N DNA-binding" evidence="1">
    <location>
        <begin position="24"/>
        <end position="67"/>
    </location>
</feature>
<sequence>MKKTKTIGVEQQVSLIDENLLKSRIYTIRGLKVMLDADLAEIYGYETKRFNEQVKNNEDRFAEDFRFFA</sequence>
<comment type="caution">
    <text evidence="2">The sequence shown here is derived from an EMBL/GenBank/DDBJ whole genome shotgun (WGS) entry which is preliminary data.</text>
</comment>
<proteinExistence type="predicted"/>
<evidence type="ECO:0000313" key="2">
    <source>
        <dbReference type="EMBL" id="PWK96620.1"/>
    </source>
</evidence>
<reference evidence="2 3" key="1">
    <citation type="submission" date="2018-05" db="EMBL/GenBank/DDBJ databases">
        <title>Animal gut microbial communities from fecal samples from Wisconsin, USA.</title>
        <authorList>
            <person name="Neumann A."/>
        </authorList>
    </citation>
    <scope>NUCLEOTIDE SEQUENCE [LARGE SCALE GENOMIC DNA]</scope>
    <source>
        <strain evidence="2 3">UWS4</strain>
    </source>
</reference>
<dbReference type="Pfam" id="PF10543">
    <property type="entry name" value="ORF6N"/>
    <property type="match status" value="1"/>
</dbReference>
<keyword evidence="3" id="KW-1185">Reference proteome</keyword>
<protein>
    <submittedName>
        <fullName evidence="2">ORF6N domain-containing protein</fullName>
    </submittedName>
</protein>
<accession>A0ABX5LQF6</accession>
<evidence type="ECO:0000313" key="3">
    <source>
        <dbReference type="Proteomes" id="UP000245523"/>
    </source>
</evidence>
<gene>
    <name evidence="2" type="ORF">B0H50_1162</name>
</gene>
<dbReference type="EMBL" id="QGHD01000016">
    <property type="protein sequence ID" value="PWK96620.1"/>
    <property type="molecule type" value="Genomic_DNA"/>
</dbReference>